<accession>A0A929FAD2</accession>
<dbReference type="Pfam" id="PF03683">
    <property type="entry name" value="UPF0175"/>
    <property type="match status" value="1"/>
</dbReference>
<evidence type="ECO:0000313" key="1">
    <source>
        <dbReference type="EMBL" id="MBE9070340.1"/>
    </source>
</evidence>
<dbReference type="Proteomes" id="UP000615026">
    <property type="component" value="Unassembled WGS sequence"/>
</dbReference>
<dbReference type="EMBL" id="JADEXP010000415">
    <property type="protein sequence ID" value="MBE9070340.1"/>
    <property type="molecule type" value="Genomic_DNA"/>
</dbReference>
<organism evidence="1 2">
    <name type="scientific">Leptolyngbya cf. ectocarpi LEGE 11479</name>
    <dbReference type="NCBI Taxonomy" id="1828722"/>
    <lineage>
        <taxon>Bacteria</taxon>
        <taxon>Bacillati</taxon>
        <taxon>Cyanobacteriota</taxon>
        <taxon>Cyanophyceae</taxon>
        <taxon>Leptolyngbyales</taxon>
        <taxon>Leptolyngbyaceae</taxon>
        <taxon>Leptolyngbya group</taxon>
        <taxon>Leptolyngbya</taxon>
    </lineage>
</organism>
<dbReference type="InterPro" id="IPR005368">
    <property type="entry name" value="UPF0175"/>
</dbReference>
<dbReference type="AlphaFoldDB" id="A0A929FAD2"/>
<gene>
    <name evidence="1" type="ORF">IQ260_27225</name>
</gene>
<evidence type="ECO:0000313" key="2">
    <source>
        <dbReference type="Proteomes" id="UP000615026"/>
    </source>
</evidence>
<keyword evidence="2" id="KW-1185">Reference proteome</keyword>
<name>A0A929FAD2_LEPEC</name>
<proteinExistence type="predicted"/>
<sequence>MSIVISDEIIRASELSQAEFLQEIALHLFQSGRLTLGYAAQMAEMEKPAFQEFLKSRQVPLYVYDVEDFEVDLKNLRELNRL</sequence>
<dbReference type="RefSeq" id="WP_193996214.1">
    <property type="nucleotide sequence ID" value="NZ_JADEXP010000415.1"/>
</dbReference>
<reference evidence="1" key="1">
    <citation type="submission" date="2020-10" db="EMBL/GenBank/DDBJ databases">
        <authorList>
            <person name="Castelo-Branco R."/>
            <person name="Eusebio N."/>
            <person name="Adriana R."/>
            <person name="Vieira A."/>
            <person name="Brugerolle De Fraissinette N."/>
            <person name="Rezende De Castro R."/>
            <person name="Schneider M.P."/>
            <person name="Vasconcelos V."/>
            <person name="Leao P.N."/>
        </authorList>
    </citation>
    <scope>NUCLEOTIDE SEQUENCE</scope>
    <source>
        <strain evidence="1">LEGE 11479</strain>
    </source>
</reference>
<protein>
    <submittedName>
        <fullName evidence="1">UPF0175 family protein</fullName>
    </submittedName>
</protein>
<comment type="caution">
    <text evidence="1">The sequence shown here is derived from an EMBL/GenBank/DDBJ whole genome shotgun (WGS) entry which is preliminary data.</text>
</comment>